<gene>
    <name evidence="1" type="ORF">OWV82_015256</name>
</gene>
<proteinExistence type="predicted"/>
<keyword evidence="1" id="KW-0503">Monooxygenase</keyword>
<evidence type="ECO:0000313" key="2">
    <source>
        <dbReference type="Proteomes" id="UP001164539"/>
    </source>
</evidence>
<comment type="caution">
    <text evidence="1">The sequence shown here is derived from an EMBL/GenBank/DDBJ whole genome shotgun (WGS) entry which is preliminary data.</text>
</comment>
<organism evidence="1 2">
    <name type="scientific">Melia azedarach</name>
    <name type="common">Chinaberry tree</name>
    <dbReference type="NCBI Taxonomy" id="155640"/>
    <lineage>
        <taxon>Eukaryota</taxon>
        <taxon>Viridiplantae</taxon>
        <taxon>Streptophyta</taxon>
        <taxon>Embryophyta</taxon>
        <taxon>Tracheophyta</taxon>
        <taxon>Spermatophyta</taxon>
        <taxon>Magnoliopsida</taxon>
        <taxon>eudicotyledons</taxon>
        <taxon>Gunneridae</taxon>
        <taxon>Pentapetalae</taxon>
        <taxon>rosids</taxon>
        <taxon>malvids</taxon>
        <taxon>Sapindales</taxon>
        <taxon>Meliaceae</taxon>
        <taxon>Melia</taxon>
    </lineage>
</organism>
<evidence type="ECO:0000313" key="1">
    <source>
        <dbReference type="EMBL" id="KAJ4713116.1"/>
    </source>
</evidence>
<sequence length="469" mass="53731">MVSDHLYHQQSQSKNVCVIGAGPSGLVAAREIRKEGHTVVVLEQNHDVGGQWLYDPNVEKEDPLGKKNKFLKVHSSIYASLRLISPREIMGFTDFPFLVKKDRDMRRFPGHEELWYYLNDFCEWFGLREMIRFNTRVEYVGMLDYAYGNNGSPTDVMNIKWVVKSKEKKADKVVEEVFDAVVVATGHYSYPRLPSIKGMDTWKRKQMHSHIYRVPEPFRNEVVVVVGNSLSGQDISMELVEVAKEVHLSAKSLNISEGLSKVVSKHQNLHLHPQIEYLGEDGKATFIDGSLVIADTILYCTGYSYSFPFLDTKGIVVIDDDRVGPLYEHTFPPSLAPSLSFVGIPRKLIGFPFFESQAKWIAQLLSGKKTLPSWDEMMLSVKEFYHSKDASAIPKHYTHDIANFEYCDKYADHIGFPHLEEWRKGLCLSALMNADVNLETYRDCWDEHDHELLQQALQSPHFTQLQPQV</sequence>
<dbReference type="Proteomes" id="UP001164539">
    <property type="component" value="Chromosome 8"/>
</dbReference>
<reference evidence="1 2" key="1">
    <citation type="journal article" date="2023" name="Science">
        <title>Complex scaffold remodeling in plant triterpene biosynthesis.</title>
        <authorList>
            <person name="De La Pena R."/>
            <person name="Hodgson H."/>
            <person name="Liu J.C."/>
            <person name="Stephenson M.J."/>
            <person name="Martin A.C."/>
            <person name="Owen C."/>
            <person name="Harkess A."/>
            <person name="Leebens-Mack J."/>
            <person name="Jimenez L.E."/>
            <person name="Osbourn A."/>
            <person name="Sattely E.S."/>
        </authorList>
    </citation>
    <scope>NUCLEOTIDE SEQUENCE [LARGE SCALE GENOMIC DNA]</scope>
    <source>
        <strain evidence="2">cv. JPN11</strain>
        <tissue evidence="1">Leaf</tissue>
    </source>
</reference>
<accession>A0ACC1XPM6</accession>
<dbReference type="EMBL" id="CM051401">
    <property type="protein sequence ID" value="KAJ4713116.1"/>
    <property type="molecule type" value="Genomic_DNA"/>
</dbReference>
<name>A0ACC1XPM6_MELAZ</name>
<keyword evidence="2" id="KW-1185">Reference proteome</keyword>
<keyword evidence="1" id="KW-0560">Oxidoreductase</keyword>
<protein>
    <submittedName>
        <fullName evidence="1">Flavin-containing monooxygenase</fullName>
    </submittedName>
</protein>